<keyword evidence="5" id="KW-1185">Reference proteome</keyword>
<feature type="compositionally biased region" description="Pro residues" evidence="1">
    <location>
        <begin position="459"/>
        <end position="474"/>
    </location>
</feature>
<dbReference type="Proteomes" id="UP000799444">
    <property type="component" value="Unassembled WGS sequence"/>
</dbReference>
<dbReference type="AlphaFoldDB" id="A0A9P4V6H8"/>
<organism evidence="4 5">
    <name type="scientific">Polyplosphaeria fusca</name>
    <dbReference type="NCBI Taxonomy" id="682080"/>
    <lineage>
        <taxon>Eukaryota</taxon>
        <taxon>Fungi</taxon>
        <taxon>Dikarya</taxon>
        <taxon>Ascomycota</taxon>
        <taxon>Pezizomycotina</taxon>
        <taxon>Dothideomycetes</taxon>
        <taxon>Pleosporomycetidae</taxon>
        <taxon>Pleosporales</taxon>
        <taxon>Tetraplosphaeriaceae</taxon>
        <taxon>Polyplosphaeria</taxon>
    </lineage>
</organism>
<name>A0A9P4V6H8_9PLEO</name>
<comment type="caution">
    <text evidence="4">The sequence shown here is derived from an EMBL/GenBank/DDBJ whole genome shotgun (WGS) entry which is preliminary data.</text>
</comment>
<dbReference type="OrthoDB" id="507128at2759"/>
<evidence type="ECO:0000259" key="3">
    <source>
        <dbReference type="Pfam" id="PF22807"/>
    </source>
</evidence>
<dbReference type="Gene3D" id="2.120.10.30">
    <property type="entry name" value="TolB, C-terminal domain"/>
    <property type="match status" value="1"/>
</dbReference>
<dbReference type="InterPro" id="IPR011041">
    <property type="entry name" value="Quinoprot_gluc/sorb_DH_b-prop"/>
</dbReference>
<feature type="region of interest" description="Disordered" evidence="1">
    <location>
        <begin position="451"/>
        <end position="481"/>
    </location>
</feature>
<evidence type="ECO:0000256" key="2">
    <source>
        <dbReference type="SAM" id="SignalP"/>
    </source>
</evidence>
<dbReference type="InterPro" id="IPR011042">
    <property type="entry name" value="6-blade_b-propeller_TolB-like"/>
</dbReference>
<keyword evidence="2" id="KW-0732">Signal</keyword>
<gene>
    <name evidence="4" type="ORF">EJ04DRAFT_456310</name>
</gene>
<evidence type="ECO:0000313" key="4">
    <source>
        <dbReference type="EMBL" id="KAF2739844.1"/>
    </source>
</evidence>
<dbReference type="InterPro" id="IPR054539">
    <property type="entry name" value="Beta-prop_PDH"/>
</dbReference>
<dbReference type="SUPFAM" id="SSF50952">
    <property type="entry name" value="Soluble quinoprotein glucose dehydrogenase"/>
    <property type="match status" value="1"/>
</dbReference>
<reference evidence="4" key="1">
    <citation type="journal article" date="2020" name="Stud. Mycol.">
        <title>101 Dothideomycetes genomes: a test case for predicting lifestyles and emergence of pathogens.</title>
        <authorList>
            <person name="Haridas S."/>
            <person name="Albert R."/>
            <person name="Binder M."/>
            <person name="Bloem J."/>
            <person name="Labutti K."/>
            <person name="Salamov A."/>
            <person name="Andreopoulos B."/>
            <person name="Baker S."/>
            <person name="Barry K."/>
            <person name="Bills G."/>
            <person name="Bluhm B."/>
            <person name="Cannon C."/>
            <person name="Castanera R."/>
            <person name="Culley D."/>
            <person name="Daum C."/>
            <person name="Ezra D."/>
            <person name="Gonzalez J."/>
            <person name="Henrissat B."/>
            <person name="Kuo A."/>
            <person name="Liang C."/>
            <person name="Lipzen A."/>
            <person name="Lutzoni F."/>
            <person name="Magnuson J."/>
            <person name="Mondo S."/>
            <person name="Nolan M."/>
            <person name="Ohm R."/>
            <person name="Pangilinan J."/>
            <person name="Park H.-J."/>
            <person name="Ramirez L."/>
            <person name="Alfaro M."/>
            <person name="Sun H."/>
            <person name="Tritt A."/>
            <person name="Yoshinaga Y."/>
            <person name="Zwiers L.-H."/>
            <person name="Turgeon B."/>
            <person name="Goodwin S."/>
            <person name="Spatafora J."/>
            <person name="Crous P."/>
            <person name="Grigoriev I."/>
        </authorList>
    </citation>
    <scope>NUCLEOTIDE SEQUENCE</scope>
    <source>
        <strain evidence="4">CBS 125425</strain>
    </source>
</reference>
<feature type="domain" description="Pyrroloquinoline quinone-dependent pyranose dehydrogenase beta-propeller" evidence="3">
    <location>
        <begin position="45"/>
        <end position="445"/>
    </location>
</feature>
<proteinExistence type="predicted"/>
<dbReference type="Pfam" id="PF22807">
    <property type="entry name" value="TrAA12"/>
    <property type="match status" value="1"/>
</dbReference>
<protein>
    <submittedName>
        <fullName evidence="4">Soluble quino protein glucose dehydrogenase</fullName>
    </submittedName>
</protein>
<evidence type="ECO:0000256" key="1">
    <source>
        <dbReference type="SAM" id="MobiDB-lite"/>
    </source>
</evidence>
<accession>A0A9P4V6H8</accession>
<sequence>MVRFESLLALGLIARAVQAQSSSAAATTTAAPSCASSIAPKNGEPSVAPGWQVQVVKNELSTPRTILFDSEGHLLVLESGVGVTVMNLTQDEGGCVRADGNPERIINDESLLHGLALSLDGKTLYASSEPSVFAWDYDAAQGRNTSGPREVVSGMKNDDPNDGHVTRTLLVTRNVEGLLLVTKGSEHNYDARARNISTGSSTIKAFNMTNVTDSGYNYPQDGLLLGWGLRNSVGVGEEPITGAIYSVENSVDDFGRDGQNIHENNPGEEMNFHGYLNGTETEEQGGNYGYPDCYAAWNVSEIPDNDGLEVGMQFAIGEVEGTKVNITVNDTSCREDHVAPRLTFAAHMAPLDIKFNSNATAAWVTFHGSWDRTDPLGYKLSVIEFENGSPTAPANSTTAATDIVSNPDLSRCPDNCIRPVNLAWDSRGRLFMTSDSSGEIFVVVRADGGSTDGAGPSSGLPPSPSSSSTAPPPAESTGAAVRDAPKLSGIVAVFAGILALPVV</sequence>
<feature type="chain" id="PRO_5040178501" evidence="2">
    <location>
        <begin position="20"/>
        <end position="503"/>
    </location>
</feature>
<evidence type="ECO:0000313" key="5">
    <source>
        <dbReference type="Proteomes" id="UP000799444"/>
    </source>
</evidence>
<dbReference type="EMBL" id="ML996102">
    <property type="protein sequence ID" value="KAF2739844.1"/>
    <property type="molecule type" value="Genomic_DNA"/>
</dbReference>
<feature type="signal peptide" evidence="2">
    <location>
        <begin position="1"/>
        <end position="19"/>
    </location>
</feature>